<dbReference type="InterPro" id="IPR014710">
    <property type="entry name" value="RmlC-like_jellyroll"/>
</dbReference>
<gene>
    <name evidence="2" type="ORF">P1A27_14150</name>
</gene>
<evidence type="ECO:0000313" key="2">
    <source>
        <dbReference type="EMBL" id="MDK9867069.1"/>
    </source>
</evidence>
<reference evidence="2" key="1">
    <citation type="journal article" date="2023" name="Int. J. Mol. Sci.">
        <title>Antibiotic Resistance/Susceptibility Profiles of Staphylococcus equorum Strains from Cheese, and Genome Analysis for Antibiotic Resistance Genes.</title>
        <authorList>
            <person name="Vazquez L."/>
            <person name="Srednik M.E."/>
            <person name="Rodriguez J."/>
            <person name="Florez A.B."/>
            <person name="Mayo B."/>
        </authorList>
    </citation>
    <scope>NUCLEOTIDE SEQUENCE</scope>
    <source>
        <strain evidence="2">5A3I</strain>
    </source>
</reference>
<dbReference type="InterPro" id="IPR011051">
    <property type="entry name" value="RmlC_Cupin_sf"/>
</dbReference>
<protein>
    <submittedName>
        <fullName evidence="2">Cupin domain-containing protein</fullName>
    </submittedName>
</protein>
<sequence length="169" mass="18894">MKPIKDIEIKTLKYEDDGSIPNNPSFPILIYLNVSDTNDKLDNIIENNNWLNSWENGIFSYHHYHSNSHEVLLIVDGSAQLQLGGEKGSKVDVKFGDVLILPAGSGHKLLNESSNFTVKGAYPNGQSYDICVGKESERPQNLRNIKNAPLPDYDPIFGGQGPLFSYWKT</sequence>
<evidence type="ECO:0000313" key="3">
    <source>
        <dbReference type="Proteomes" id="UP001174037"/>
    </source>
</evidence>
<name>A0AAW7AJI5_9STAP</name>
<reference evidence="2" key="2">
    <citation type="submission" date="2023-03" db="EMBL/GenBank/DDBJ databases">
        <authorList>
            <person name="Vazquez L."/>
            <person name="Rodriguez J."/>
            <person name="Mayo B."/>
            <person name="Florez A.B."/>
        </authorList>
    </citation>
    <scope>NUCLEOTIDE SEQUENCE</scope>
    <source>
        <strain evidence="2">5A3I</strain>
    </source>
</reference>
<dbReference type="EMBL" id="JARGCK010000021">
    <property type="protein sequence ID" value="MDK9867069.1"/>
    <property type="molecule type" value="Genomic_DNA"/>
</dbReference>
<dbReference type="SUPFAM" id="SSF51182">
    <property type="entry name" value="RmlC-like cupins"/>
    <property type="match status" value="1"/>
</dbReference>
<dbReference type="InterPro" id="IPR013096">
    <property type="entry name" value="Cupin_2"/>
</dbReference>
<dbReference type="InterPro" id="IPR047121">
    <property type="entry name" value="YjiB-like"/>
</dbReference>
<dbReference type="Proteomes" id="UP001174037">
    <property type="component" value="Unassembled WGS sequence"/>
</dbReference>
<feature type="domain" description="Cupin type-2" evidence="1">
    <location>
        <begin position="61"/>
        <end position="114"/>
    </location>
</feature>
<evidence type="ECO:0000259" key="1">
    <source>
        <dbReference type="Pfam" id="PF07883"/>
    </source>
</evidence>
<dbReference type="Gene3D" id="2.60.120.10">
    <property type="entry name" value="Jelly Rolls"/>
    <property type="match status" value="1"/>
</dbReference>
<dbReference type="PANTHER" id="PTHR36448">
    <property type="entry name" value="BLR7373 PROTEIN"/>
    <property type="match status" value="1"/>
</dbReference>
<dbReference type="InterPro" id="IPR014500">
    <property type="entry name" value="UCP019307_cupin"/>
</dbReference>
<dbReference type="PANTHER" id="PTHR36448:SF2">
    <property type="entry name" value="CUPIN TYPE-1 DOMAIN-CONTAINING PROTEIN"/>
    <property type="match status" value="1"/>
</dbReference>
<dbReference type="PIRSF" id="PIRSF019307">
    <property type="entry name" value="UCP019307"/>
    <property type="match status" value="1"/>
</dbReference>
<comment type="caution">
    <text evidence="2">The sequence shown here is derived from an EMBL/GenBank/DDBJ whole genome shotgun (WGS) entry which is preliminary data.</text>
</comment>
<organism evidence="2 3">
    <name type="scientific">Staphylococcus equorum</name>
    <dbReference type="NCBI Taxonomy" id="246432"/>
    <lineage>
        <taxon>Bacteria</taxon>
        <taxon>Bacillati</taxon>
        <taxon>Bacillota</taxon>
        <taxon>Bacilli</taxon>
        <taxon>Bacillales</taxon>
        <taxon>Staphylococcaceae</taxon>
        <taxon>Staphylococcus</taxon>
    </lineage>
</organism>
<dbReference type="Pfam" id="PF07883">
    <property type="entry name" value="Cupin_2"/>
    <property type="match status" value="1"/>
</dbReference>
<dbReference type="CDD" id="cd02219">
    <property type="entry name" value="cupin_YjlB-like"/>
    <property type="match status" value="1"/>
</dbReference>
<accession>A0AAW7AJI5</accession>
<dbReference type="RefSeq" id="WP_065339183.1">
    <property type="nucleotide sequence ID" value="NZ_CP013715.1"/>
</dbReference>
<dbReference type="AlphaFoldDB" id="A0AAW7AJI5"/>
<proteinExistence type="predicted"/>